<evidence type="ECO:0000313" key="3">
    <source>
        <dbReference type="EMBL" id="KAF7363332.1"/>
    </source>
</evidence>
<dbReference type="GO" id="GO:0006307">
    <property type="term" value="P:DNA alkylation repair"/>
    <property type="evidence" value="ECO:0007669"/>
    <property type="project" value="InterPro"/>
</dbReference>
<dbReference type="Proteomes" id="UP000623467">
    <property type="component" value="Unassembled WGS sequence"/>
</dbReference>
<evidence type="ECO:0000313" key="4">
    <source>
        <dbReference type="Proteomes" id="UP000623467"/>
    </source>
</evidence>
<accession>A0A8H6YQJ4</accession>
<dbReference type="GO" id="GO:0008168">
    <property type="term" value="F:methyltransferase activity"/>
    <property type="evidence" value="ECO:0007669"/>
    <property type="project" value="UniProtKB-KW"/>
</dbReference>
<feature type="domain" description="Fe2OG dioxygenase" evidence="2">
    <location>
        <begin position="103"/>
        <end position="228"/>
    </location>
</feature>
<dbReference type="PANTHER" id="PTHR31212:SF5">
    <property type="entry name" value="ISOCHORISMATASE FAMILY PROTEIN FAMILY (AFU_ORTHOLOGUE AFUA_3G14500)"/>
    <property type="match status" value="1"/>
</dbReference>
<dbReference type="Pfam" id="PF13532">
    <property type="entry name" value="2OG-FeII_Oxy_2"/>
    <property type="match status" value="1"/>
</dbReference>
<evidence type="ECO:0000256" key="1">
    <source>
        <dbReference type="SAM" id="MobiDB-lite"/>
    </source>
</evidence>
<dbReference type="SUPFAM" id="SSF51197">
    <property type="entry name" value="Clavaminate synthase-like"/>
    <property type="match status" value="1"/>
</dbReference>
<sequence>MSHSQTLGAGDKLGTGDSYLTLDILPPELAAHAFDRLRDEVKWDVMHHRGGEVPRLVAVEGLVGDDGSIPIYRHPADESPPLHPFSPTVDEIRKAVEKVLQHPVNHVLIQLYRTGQDYISEHSDKTIDVVHGSYIVNVSLGAQRTMTLRMKRDGVPAAADSANPDTPPPPRTTQRIPLPHNSMFVMGLETNAKWMHGIKQDNRFITLKSPAEMFQAGERISLTFRRIGTFLSADQSLIWGQGATGKTRETARPVVHGVKESESLVIAFGAENHQSDFAWDEHYGMGFDVVNFKTKDDEEQQ</sequence>
<protein>
    <submittedName>
        <fullName evidence="3">DNA oxidative demethylase ALKBH2</fullName>
    </submittedName>
</protein>
<dbReference type="PROSITE" id="PS51471">
    <property type="entry name" value="FE2OG_OXY"/>
    <property type="match status" value="1"/>
</dbReference>
<dbReference type="InterPro" id="IPR005123">
    <property type="entry name" value="Oxoglu/Fe-dep_dioxygenase_dom"/>
</dbReference>
<evidence type="ECO:0000259" key="2">
    <source>
        <dbReference type="PROSITE" id="PS51471"/>
    </source>
</evidence>
<comment type="caution">
    <text evidence="3">The sequence shown here is derived from an EMBL/GenBank/DDBJ whole genome shotgun (WGS) entry which is preliminary data.</text>
</comment>
<dbReference type="GO" id="GO:0032259">
    <property type="term" value="P:methylation"/>
    <property type="evidence" value="ECO:0007669"/>
    <property type="project" value="UniProtKB-KW"/>
</dbReference>
<keyword evidence="3" id="KW-0489">Methyltransferase</keyword>
<dbReference type="InterPro" id="IPR027450">
    <property type="entry name" value="AlkB-like"/>
</dbReference>
<dbReference type="GO" id="GO:0051213">
    <property type="term" value="F:dioxygenase activity"/>
    <property type="evidence" value="ECO:0007669"/>
    <property type="project" value="InterPro"/>
</dbReference>
<gene>
    <name evidence="3" type="ORF">MSAN_00988600</name>
</gene>
<dbReference type="Gene3D" id="2.60.120.590">
    <property type="entry name" value="Alpha-ketoglutarate-dependent dioxygenase AlkB-like"/>
    <property type="match status" value="1"/>
</dbReference>
<dbReference type="OrthoDB" id="445341at2759"/>
<organism evidence="3 4">
    <name type="scientific">Mycena sanguinolenta</name>
    <dbReference type="NCBI Taxonomy" id="230812"/>
    <lineage>
        <taxon>Eukaryota</taxon>
        <taxon>Fungi</taxon>
        <taxon>Dikarya</taxon>
        <taxon>Basidiomycota</taxon>
        <taxon>Agaricomycotina</taxon>
        <taxon>Agaricomycetes</taxon>
        <taxon>Agaricomycetidae</taxon>
        <taxon>Agaricales</taxon>
        <taxon>Marasmiineae</taxon>
        <taxon>Mycenaceae</taxon>
        <taxon>Mycena</taxon>
    </lineage>
</organism>
<feature type="region of interest" description="Disordered" evidence="1">
    <location>
        <begin position="154"/>
        <end position="177"/>
    </location>
</feature>
<dbReference type="InterPro" id="IPR037151">
    <property type="entry name" value="AlkB-like_sf"/>
</dbReference>
<name>A0A8H6YQJ4_9AGAR</name>
<dbReference type="AlphaFoldDB" id="A0A8H6YQJ4"/>
<dbReference type="InterPro" id="IPR032854">
    <property type="entry name" value="ALKBH3"/>
</dbReference>
<keyword evidence="4" id="KW-1185">Reference proteome</keyword>
<reference evidence="3" key="1">
    <citation type="submission" date="2020-05" db="EMBL/GenBank/DDBJ databases">
        <title>Mycena genomes resolve the evolution of fungal bioluminescence.</title>
        <authorList>
            <person name="Tsai I.J."/>
        </authorList>
    </citation>
    <scope>NUCLEOTIDE SEQUENCE</scope>
    <source>
        <strain evidence="3">160909Yilan</strain>
    </source>
</reference>
<proteinExistence type="predicted"/>
<keyword evidence="3" id="KW-0808">Transferase</keyword>
<dbReference type="EMBL" id="JACAZH010000007">
    <property type="protein sequence ID" value="KAF7363332.1"/>
    <property type="molecule type" value="Genomic_DNA"/>
</dbReference>
<dbReference type="PANTHER" id="PTHR31212">
    <property type="entry name" value="ALPHA-KETOGLUTARATE-DEPENDENT DIOXYGENASE ALKB HOMOLOG 3"/>
    <property type="match status" value="1"/>
</dbReference>